<dbReference type="Gene3D" id="6.10.250.2140">
    <property type="match status" value="1"/>
</dbReference>
<evidence type="ECO:0000313" key="6">
    <source>
        <dbReference type="Proteomes" id="UP000192652"/>
    </source>
</evidence>
<evidence type="ECO:0000313" key="4">
    <source>
        <dbReference type="EMBL" id="OQP87508.1"/>
    </source>
</evidence>
<evidence type="ECO:0008006" key="7">
    <source>
        <dbReference type="Google" id="ProtNLM"/>
    </source>
</evidence>
<sequence>MKIHHVFAAVLLATTAVGGAYAADQAIKPETTPVVAAERVADKDVGKLSQDGAQAIQDVHAARLAIFNADPQQAKTLIHKADAAIEKAQKDDAVYLKAEAKLDAKLNQIADKTKPAPKTVTDDPAKEIAWLPIDGQLTLGEDFVSTPAKADAIKKANDSVQKGDRKGAIDTLKLAGVDVNFTMAVLPLDKTVSDIQQATSMIDSGKFYEANALLKGTEDRMRFDIVDVTGVPVAAHQTKAGAPANQNAAATPAKPETVTK</sequence>
<dbReference type="Gene3D" id="1.20.120.1940">
    <property type="entry name" value="YfdX protein domain"/>
    <property type="match status" value="1"/>
</dbReference>
<dbReference type="STRING" id="1672749.BJF92_17935"/>
<dbReference type="EMBL" id="MKIO01000041">
    <property type="protein sequence ID" value="OLP52929.1"/>
    <property type="molecule type" value="Genomic_DNA"/>
</dbReference>
<keyword evidence="6" id="KW-1185">Reference proteome</keyword>
<feature type="region of interest" description="Disordered" evidence="1">
    <location>
        <begin position="237"/>
        <end position="260"/>
    </location>
</feature>
<dbReference type="EMBL" id="MSPX01000003">
    <property type="protein sequence ID" value="OQP87508.1"/>
    <property type="molecule type" value="Genomic_DNA"/>
</dbReference>
<name>A0A1Q9ADD8_9HYPH</name>
<feature type="chain" id="PRO_5012005617" description="YfdX protein" evidence="2">
    <location>
        <begin position="23"/>
        <end position="260"/>
    </location>
</feature>
<proteinExistence type="predicted"/>
<dbReference type="OrthoDB" id="6506866at2"/>
<dbReference type="Proteomes" id="UP000192652">
    <property type="component" value="Unassembled WGS sequence"/>
</dbReference>
<protein>
    <recommendedName>
        <fullName evidence="7">YfdX protein</fullName>
    </recommendedName>
</protein>
<evidence type="ECO:0000256" key="1">
    <source>
        <dbReference type="SAM" id="MobiDB-lite"/>
    </source>
</evidence>
<reference evidence="4 6" key="3">
    <citation type="journal article" date="2017" name="Antonie Van Leeuwenhoek">
        <title>Rhizobium rhizosphaerae sp. nov., a novel species isolated from rice rhizosphere.</title>
        <authorList>
            <person name="Zhao J.J."/>
            <person name="Zhang J."/>
            <person name="Zhang R.J."/>
            <person name="Zhang C.W."/>
            <person name="Yin H.Q."/>
            <person name="Zhang X.X."/>
        </authorList>
    </citation>
    <scope>NUCLEOTIDE SEQUENCE [LARGE SCALE GENOMIC DNA]</scope>
    <source>
        <strain evidence="4 6">RD15</strain>
    </source>
</reference>
<comment type="caution">
    <text evidence="3">The sequence shown here is derived from an EMBL/GenBank/DDBJ whole genome shotgun (WGS) entry which is preliminary data.</text>
</comment>
<gene>
    <name evidence="3" type="ORF">BJF92_17935</name>
    <name evidence="4" type="ORF">BTR14_06175</name>
</gene>
<dbReference type="RefSeq" id="WP_075636794.1">
    <property type="nucleotide sequence ID" value="NZ_MKIO01000041.1"/>
</dbReference>
<dbReference type="InterPro" id="IPR021236">
    <property type="entry name" value="Uncharacterised_YfdX"/>
</dbReference>
<keyword evidence="2" id="KW-0732">Signal</keyword>
<dbReference type="AlphaFoldDB" id="A0A1Q9ADD8"/>
<evidence type="ECO:0000256" key="2">
    <source>
        <dbReference type="SAM" id="SignalP"/>
    </source>
</evidence>
<organism evidence="3 5">
    <name type="scientific">Xaviernesmea rhizosphaerae</name>
    <dbReference type="NCBI Taxonomy" id="1672749"/>
    <lineage>
        <taxon>Bacteria</taxon>
        <taxon>Pseudomonadati</taxon>
        <taxon>Pseudomonadota</taxon>
        <taxon>Alphaproteobacteria</taxon>
        <taxon>Hyphomicrobiales</taxon>
        <taxon>Rhizobiaceae</taxon>
        <taxon>Rhizobium/Agrobacterium group</taxon>
        <taxon>Xaviernesmea</taxon>
    </lineage>
</organism>
<accession>A0A1Q9ADD8</accession>
<feature type="compositionally biased region" description="Low complexity" evidence="1">
    <location>
        <begin position="238"/>
        <end position="254"/>
    </location>
</feature>
<reference evidence="4" key="2">
    <citation type="submission" date="2016-12" db="EMBL/GenBank/DDBJ databases">
        <authorList>
            <person name="Zhang X."/>
            <person name="Zhao J."/>
        </authorList>
    </citation>
    <scope>NUCLEOTIDE SEQUENCE</scope>
    <source>
        <strain evidence="4">RD15</strain>
    </source>
</reference>
<feature type="signal peptide" evidence="2">
    <location>
        <begin position="1"/>
        <end position="22"/>
    </location>
</feature>
<evidence type="ECO:0000313" key="3">
    <source>
        <dbReference type="EMBL" id="OLP52929.1"/>
    </source>
</evidence>
<dbReference type="Proteomes" id="UP000186143">
    <property type="component" value="Unassembled WGS sequence"/>
</dbReference>
<reference evidence="3 5" key="1">
    <citation type="submission" date="2016-09" db="EMBL/GenBank/DDBJ databases">
        <title>Rhizobium sp. nov., a novel species isolated from the rice rhizosphere.</title>
        <authorList>
            <person name="Zhao J."/>
            <person name="Zhang X."/>
        </authorList>
    </citation>
    <scope>NUCLEOTIDE SEQUENCE [LARGE SCALE GENOMIC DNA]</scope>
    <source>
        <strain evidence="3 5">MH17</strain>
    </source>
</reference>
<dbReference type="Pfam" id="PF10938">
    <property type="entry name" value="YfdX"/>
    <property type="match status" value="1"/>
</dbReference>
<evidence type="ECO:0000313" key="5">
    <source>
        <dbReference type="Proteomes" id="UP000186143"/>
    </source>
</evidence>